<dbReference type="InterPro" id="IPR011006">
    <property type="entry name" value="CheY-like_superfamily"/>
</dbReference>
<evidence type="ECO:0000256" key="2">
    <source>
        <dbReference type="ARBA" id="ARBA00023125"/>
    </source>
</evidence>
<dbReference type="GO" id="GO:0000976">
    <property type="term" value="F:transcription cis-regulatory region binding"/>
    <property type="evidence" value="ECO:0007669"/>
    <property type="project" value="TreeGrafter"/>
</dbReference>
<dbReference type="GO" id="GO:0006355">
    <property type="term" value="P:regulation of DNA-templated transcription"/>
    <property type="evidence" value="ECO:0007669"/>
    <property type="project" value="InterPro"/>
</dbReference>
<evidence type="ECO:0000313" key="6">
    <source>
        <dbReference type="EMBL" id="KKN87231.1"/>
    </source>
</evidence>
<dbReference type="SMART" id="SM00862">
    <property type="entry name" value="Trans_reg_C"/>
    <property type="match status" value="1"/>
</dbReference>
<dbReference type="CDD" id="cd00383">
    <property type="entry name" value="trans_reg_C"/>
    <property type="match status" value="1"/>
</dbReference>
<dbReference type="PROSITE" id="PS51755">
    <property type="entry name" value="OMPR_PHOB"/>
    <property type="match status" value="1"/>
</dbReference>
<feature type="domain" description="Response regulatory" evidence="4">
    <location>
        <begin position="1"/>
        <end position="116"/>
    </location>
</feature>
<dbReference type="GO" id="GO:0032993">
    <property type="term" value="C:protein-DNA complex"/>
    <property type="evidence" value="ECO:0007669"/>
    <property type="project" value="TreeGrafter"/>
</dbReference>
<gene>
    <name evidence="6" type="ORF">LCGC14_0260770</name>
</gene>
<sequence length="223" mass="24935">MIVVVDNRELVTSGYQSLFGREGVSAAGFHADEFREWVETAPESDISGVEAFLLGDFDERKFCPRLIRSRSNAPMIALSESRNLDGTLDLFAAGVDDVVAKPVHVREILARVGAIRRRESAEDTGTVVGEIAVYQDGRDADVAGKPMALPRRERRILEYLVSNRGRRVSKQQLFSAIYGIFDENVEENVIESHISKLRKKLKMRLGYDPVSSKRYLGYGIGVE</sequence>
<evidence type="ECO:0008006" key="7">
    <source>
        <dbReference type="Google" id="ProtNLM"/>
    </source>
</evidence>
<evidence type="ECO:0000259" key="4">
    <source>
        <dbReference type="PROSITE" id="PS50110"/>
    </source>
</evidence>
<dbReference type="InterPro" id="IPR001789">
    <property type="entry name" value="Sig_transdc_resp-reg_receiver"/>
</dbReference>
<dbReference type="GO" id="GO:0005829">
    <property type="term" value="C:cytosol"/>
    <property type="evidence" value="ECO:0007669"/>
    <property type="project" value="TreeGrafter"/>
</dbReference>
<evidence type="ECO:0000256" key="1">
    <source>
        <dbReference type="ARBA" id="ARBA00023015"/>
    </source>
</evidence>
<dbReference type="InterPro" id="IPR016032">
    <property type="entry name" value="Sig_transdc_resp-reg_C-effctor"/>
</dbReference>
<name>A0A0F9WMB6_9ZZZZ</name>
<proteinExistence type="predicted"/>
<dbReference type="PANTHER" id="PTHR48111:SF67">
    <property type="entry name" value="TRANSCRIPTIONAL REGULATORY PROTEIN TCTD"/>
    <property type="match status" value="1"/>
</dbReference>
<comment type="caution">
    <text evidence="6">The sequence shown here is derived from an EMBL/GenBank/DDBJ whole genome shotgun (WGS) entry which is preliminary data.</text>
</comment>
<dbReference type="InterPro" id="IPR036388">
    <property type="entry name" value="WH-like_DNA-bd_sf"/>
</dbReference>
<reference evidence="6" key="1">
    <citation type="journal article" date="2015" name="Nature">
        <title>Complex archaea that bridge the gap between prokaryotes and eukaryotes.</title>
        <authorList>
            <person name="Spang A."/>
            <person name="Saw J.H."/>
            <person name="Jorgensen S.L."/>
            <person name="Zaremba-Niedzwiedzka K."/>
            <person name="Martijn J."/>
            <person name="Lind A.E."/>
            <person name="van Eijk R."/>
            <person name="Schleper C."/>
            <person name="Guy L."/>
            <person name="Ettema T.J."/>
        </authorList>
    </citation>
    <scope>NUCLEOTIDE SEQUENCE</scope>
</reference>
<dbReference type="Pfam" id="PF00486">
    <property type="entry name" value="Trans_reg_C"/>
    <property type="match status" value="1"/>
</dbReference>
<dbReference type="InterPro" id="IPR001867">
    <property type="entry name" value="OmpR/PhoB-type_DNA-bd"/>
</dbReference>
<dbReference type="Gene3D" id="1.10.10.10">
    <property type="entry name" value="Winged helix-like DNA-binding domain superfamily/Winged helix DNA-binding domain"/>
    <property type="match status" value="1"/>
</dbReference>
<dbReference type="SUPFAM" id="SSF52172">
    <property type="entry name" value="CheY-like"/>
    <property type="match status" value="1"/>
</dbReference>
<keyword evidence="2" id="KW-0238">DNA-binding</keyword>
<accession>A0A0F9WMB6</accession>
<protein>
    <recommendedName>
        <fullName evidence="7">OmpR/PhoB-type domain-containing protein</fullName>
    </recommendedName>
</protein>
<evidence type="ECO:0000256" key="3">
    <source>
        <dbReference type="ARBA" id="ARBA00023163"/>
    </source>
</evidence>
<dbReference type="PANTHER" id="PTHR48111">
    <property type="entry name" value="REGULATOR OF RPOS"/>
    <property type="match status" value="1"/>
</dbReference>
<feature type="domain" description="OmpR/PhoB-type" evidence="5">
    <location>
        <begin position="123"/>
        <end position="222"/>
    </location>
</feature>
<dbReference type="PROSITE" id="PS50110">
    <property type="entry name" value="RESPONSE_REGULATORY"/>
    <property type="match status" value="1"/>
</dbReference>
<dbReference type="Gene3D" id="3.40.50.2300">
    <property type="match status" value="1"/>
</dbReference>
<evidence type="ECO:0000259" key="5">
    <source>
        <dbReference type="PROSITE" id="PS51755"/>
    </source>
</evidence>
<organism evidence="6">
    <name type="scientific">marine sediment metagenome</name>
    <dbReference type="NCBI Taxonomy" id="412755"/>
    <lineage>
        <taxon>unclassified sequences</taxon>
        <taxon>metagenomes</taxon>
        <taxon>ecological metagenomes</taxon>
    </lineage>
</organism>
<dbReference type="GO" id="GO:0000156">
    <property type="term" value="F:phosphorelay response regulator activity"/>
    <property type="evidence" value="ECO:0007669"/>
    <property type="project" value="TreeGrafter"/>
</dbReference>
<dbReference type="SUPFAM" id="SSF46894">
    <property type="entry name" value="C-terminal effector domain of the bipartite response regulators"/>
    <property type="match status" value="1"/>
</dbReference>
<dbReference type="InterPro" id="IPR039420">
    <property type="entry name" value="WalR-like"/>
</dbReference>
<dbReference type="EMBL" id="LAZR01000140">
    <property type="protein sequence ID" value="KKN87231.1"/>
    <property type="molecule type" value="Genomic_DNA"/>
</dbReference>
<keyword evidence="3" id="KW-0804">Transcription</keyword>
<keyword evidence="1" id="KW-0805">Transcription regulation</keyword>
<dbReference type="AlphaFoldDB" id="A0A0F9WMB6"/>